<accession>A0A7V2ATZ2</accession>
<dbReference type="EMBL" id="DSEC01000145">
    <property type="protein sequence ID" value="HER43226.1"/>
    <property type="molecule type" value="Genomic_DNA"/>
</dbReference>
<proteinExistence type="predicted"/>
<comment type="caution">
    <text evidence="1">The sequence shown here is derived from an EMBL/GenBank/DDBJ whole genome shotgun (WGS) entry which is preliminary data.</text>
</comment>
<evidence type="ECO:0000313" key="1">
    <source>
        <dbReference type="EMBL" id="HER43226.1"/>
    </source>
</evidence>
<dbReference type="Proteomes" id="UP000886069">
    <property type="component" value="Unassembled WGS sequence"/>
</dbReference>
<dbReference type="AlphaFoldDB" id="A0A7V2ATZ2"/>
<reference evidence="1" key="1">
    <citation type="journal article" date="2020" name="mSystems">
        <title>Genome- and Community-Level Interaction Insights into Carbon Utilization and Element Cycling Functions of Hydrothermarchaeota in Hydrothermal Sediment.</title>
        <authorList>
            <person name="Zhou Z."/>
            <person name="Liu Y."/>
            <person name="Xu W."/>
            <person name="Pan J."/>
            <person name="Luo Z.H."/>
            <person name="Li M."/>
        </authorList>
    </citation>
    <scope>NUCLEOTIDE SEQUENCE [LARGE SCALE GENOMIC DNA]</scope>
    <source>
        <strain evidence="1">SpSt-1233</strain>
    </source>
</reference>
<sequence length="270" mass="30467">MADYDKVIPSGQGGEIRVKIHGSKIHPGRFTKSWSVVTNDPENKKLTIKVGGTVKQVFDSSGQLFMSGFHDESISGEMILENKLDEPIHITGWKWDERSLEGGIDEKIGIELKEIEKGRKYRLSAWKKPEAQPEMYRGEIILTTDLPALPEKKIPVRLTISRDVEVHPNRVYLGEMVVPEGSSMSFDRQFRIIAARGDTLRILGAEPDREDITVKIQEVQAGKVYKGTVRVRPPSKLGNYDGIIKIKTNYSGYEEILLHVGGRVRLDFKP</sequence>
<name>A0A7V2ATZ2_UNCEI</name>
<organism evidence="1">
    <name type="scientific">Eiseniibacteriota bacterium</name>
    <dbReference type="NCBI Taxonomy" id="2212470"/>
    <lineage>
        <taxon>Bacteria</taxon>
        <taxon>Candidatus Eiseniibacteriota</taxon>
    </lineage>
</organism>
<gene>
    <name evidence="1" type="ORF">ENO08_02055</name>
</gene>
<protein>
    <submittedName>
        <fullName evidence="1">Uncharacterized protein</fullName>
    </submittedName>
</protein>